<reference evidence="2" key="2">
    <citation type="submission" date="2025-08" db="UniProtKB">
        <authorList>
            <consortium name="RefSeq"/>
        </authorList>
    </citation>
    <scope>IDENTIFICATION</scope>
    <source>
        <tissue evidence="2">Leaf</tissue>
    </source>
</reference>
<protein>
    <submittedName>
        <fullName evidence="2">Uncharacterized protein LOC142173504</fullName>
    </submittedName>
</protein>
<sequence>MLNAREQVEHEILWEIKSGTINIWHENWTGLGALYHVLPPDFSIEEKLQEVAEPRQGREWNGTLIDQNFPKDVVEHIKKIHYDSRRERWDKPYWMPTSSGKFTINSSWQILRHRRHKLSTDDLRRKQGYICVSRCWYCQHPQEETYEDIFLTSNTTTKVWKQFMAAAGITEPELWKRRNTGKYGGTISTNRVIHEVNKTLHYLAKIRYPWLTNILALWANVIQFFGAYKPILITKRVNWPPLYAGWYKCNTNRASKGNPGPSSIGFCVRDEARDLVYAKSIDTGVTTNVVVEAQAILQGLEYCVTHEKHPLILESGSLTLKKDIEGEWDSPWCISAEVQKIKEIKNYFNVILQYIFREGNTLADFIANIVFSGAATNQFLSFSKLPSTGKRIVNLDKLQIPNLRVRIAKRRDSD</sequence>
<accession>A0AC58TDB7</accession>
<gene>
    <name evidence="2" type="primary">LOC142173504</name>
</gene>
<dbReference type="Proteomes" id="UP000790787">
    <property type="component" value="Chromosome 19"/>
</dbReference>
<evidence type="ECO:0000313" key="2">
    <source>
        <dbReference type="RefSeq" id="XP_075095205.1"/>
    </source>
</evidence>
<proteinExistence type="predicted"/>
<name>A0AC58TDB7_TOBAC</name>
<keyword evidence="1" id="KW-1185">Reference proteome</keyword>
<evidence type="ECO:0000313" key="1">
    <source>
        <dbReference type="Proteomes" id="UP000790787"/>
    </source>
</evidence>
<dbReference type="RefSeq" id="XP_075095205.1">
    <property type="nucleotide sequence ID" value="XM_075239104.1"/>
</dbReference>
<reference evidence="1" key="1">
    <citation type="journal article" date="2014" name="Nat. Commun.">
        <title>The tobacco genome sequence and its comparison with those of tomato and potato.</title>
        <authorList>
            <person name="Sierro N."/>
            <person name="Battey J.N."/>
            <person name="Ouadi S."/>
            <person name="Bakaher N."/>
            <person name="Bovet L."/>
            <person name="Willig A."/>
            <person name="Goepfert S."/>
            <person name="Peitsch M.C."/>
            <person name="Ivanov N.V."/>
        </authorList>
    </citation>
    <scope>NUCLEOTIDE SEQUENCE [LARGE SCALE GENOMIC DNA]</scope>
</reference>
<organism evidence="1 2">
    <name type="scientific">Nicotiana tabacum</name>
    <name type="common">Common tobacco</name>
    <dbReference type="NCBI Taxonomy" id="4097"/>
    <lineage>
        <taxon>Eukaryota</taxon>
        <taxon>Viridiplantae</taxon>
        <taxon>Streptophyta</taxon>
        <taxon>Embryophyta</taxon>
        <taxon>Tracheophyta</taxon>
        <taxon>Spermatophyta</taxon>
        <taxon>Magnoliopsida</taxon>
        <taxon>eudicotyledons</taxon>
        <taxon>Gunneridae</taxon>
        <taxon>Pentapetalae</taxon>
        <taxon>asterids</taxon>
        <taxon>lamiids</taxon>
        <taxon>Solanales</taxon>
        <taxon>Solanaceae</taxon>
        <taxon>Nicotianoideae</taxon>
        <taxon>Nicotianeae</taxon>
        <taxon>Nicotiana</taxon>
    </lineage>
</organism>